<evidence type="ECO:0000313" key="3">
    <source>
        <dbReference type="EMBL" id="KAK3235137.1"/>
    </source>
</evidence>
<sequence>MESKWTATLVVVACLLAFCAAEDGAECTLTHDFGLPFNVSLNPAPRLHEGKSLLAVVSWEGCATTKFTLRTEEVPREDSSYAVAWLQRADPEPCNTNKSPEDSEIDQKDTTTNTHQASLDKLLDEDFALIHSDILFAFPPNHQYESYRLKPDFSQLVAEEQGAYHTT</sequence>
<evidence type="ECO:0000313" key="4">
    <source>
        <dbReference type="Proteomes" id="UP001190700"/>
    </source>
</evidence>
<name>A0AAE0BGB4_9CHLO</name>
<feature type="chain" id="PRO_5042129400" evidence="2">
    <location>
        <begin position="22"/>
        <end position="167"/>
    </location>
</feature>
<feature type="signal peptide" evidence="2">
    <location>
        <begin position="1"/>
        <end position="21"/>
    </location>
</feature>
<dbReference type="Proteomes" id="UP001190700">
    <property type="component" value="Unassembled WGS sequence"/>
</dbReference>
<organism evidence="3 4">
    <name type="scientific">Cymbomonas tetramitiformis</name>
    <dbReference type="NCBI Taxonomy" id="36881"/>
    <lineage>
        <taxon>Eukaryota</taxon>
        <taxon>Viridiplantae</taxon>
        <taxon>Chlorophyta</taxon>
        <taxon>Pyramimonadophyceae</taxon>
        <taxon>Pyramimonadales</taxon>
        <taxon>Pyramimonadaceae</taxon>
        <taxon>Cymbomonas</taxon>
    </lineage>
</organism>
<reference evidence="3 4" key="1">
    <citation type="journal article" date="2015" name="Genome Biol. Evol.">
        <title>Comparative Genomics of a Bacterivorous Green Alga Reveals Evolutionary Causalities and Consequences of Phago-Mixotrophic Mode of Nutrition.</title>
        <authorList>
            <person name="Burns J.A."/>
            <person name="Paasch A."/>
            <person name="Narechania A."/>
            <person name="Kim E."/>
        </authorList>
    </citation>
    <scope>NUCLEOTIDE SEQUENCE [LARGE SCALE GENOMIC DNA]</scope>
    <source>
        <strain evidence="3 4">PLY_AMNH</strain>
    </source>
</reference>
<gene>
    <name evidence="3" type="ORF">CYMTET_54656</name>
</gene>
<accession>A0AAE0BGB4</accession>
<protein>
    <submittedName>
        <fullName evidence="3">Uncharacterized protein</fullName>
    </submittedName>
</protein>
<keyword evidence="2" id="KW-0732">Signal</keyword>
<dbReference type="AlphaFoldDB" id="A0AAE0BGB4"/>
<evidence type="ECO:0000256" key="1">
    <source>
        <dbReference type="SAM" id="MobiDB-lite"/>
    </source>
</evidence>
<keyword evidence="4" id="KW-1185">Reference proteome</keyword>
<feature type="region of interest" description="Disordered" evidence="1">
    <location>
        <begin position="90"/>
        <end position="113"/>
    </location>
</feature>
<proteinExistence type="predicted"/>
<evidence type="ECO:0000256" key="2">
    <source>
        <dbReference type="SAM" id="SignalP"/>
    </source>
</evidence>
<dbReference type="EMBL" id="LGRX02035361">
    <property type="protein sequence ID" value="KAK3235137.1"/>
    <property type="molecule type" value="Genomic_DNA"/>
</dbReference>
<feature type="compositionally biased region" description="Basic and acidic residues" evidence="1">
    <location>
        <begin position="99"/>
        <end position="109"/>
    </location>
</feature>
<comment type="caution">
    <text evidence="3">The sequence shown here is derived from an EMBL/GenBank/DDBJ whole genome shotgun (WGS) entry which is preliminary data.</text>
</comment>